<accession>A0A1I0HQK8</accession>
<dbReference type="NCBIfam" id="TIGR02595">
    <property type="entry name" value="PEP_CTERM"/>
    <property type="match status" value="1"/>
</dbReference>
<dbReference type="RefSeq" id="WP_093332069.1">
    <property type="nucleotide sequence ID" value="NZ_AP027363.1"/>
</dbReference>
<dbReference type="InterPro" id="IPR037524">
    <property type="entry name" value="PA14/GLEYA"/>
</dbReference>
<gene>
    <name evidence="3" type="ORF">SAMN05660429_02905</name>
</gene>
<dbReference type="NCBIfam" id="TIGR02148">
    <property type="entry name" value="Fibro_Slime"/>
    <property type="match status" value="1"/>
</dbReference>
<dbReference type="GO" id="GO:0005576">
    <property type="term" value="C:extracellular region"/>
    <property type="evidence" value="ECO:0007669"/>
    <property type="project" value="TreeGrafter"/>
</dbReference>
<evidence type="ECO:0000256" key="1">
    <source>
        <dbReference type="SAM" id="SignalP"/>
    </source>
</evidence>
<dbReference type="PANTHER" id="PTHR31137">
    <property type="entry name" value="PROTEIN PSIB-RELATED-RELATED"/>
    <property type="match status" value="1"/>
</dbReference>
<keyword evidence="4" id="KW-1185">Reference proteome</keyword>
<evidence type="ECO:0000313" key="4">
    <source>
        <dbReference type="Proteomes" id="UP000199308"/>
    </source>
</evidence>
<dbReference type="InterPro" id="IPR013424">
    <property type="entry name" value="Ice-binding_C"/>
</dbReference>
<dbReference type="OrthoDB" id="9758386at2"/>
<dbReference type="PROSITE" id="PS51820">
    <property type="entry name" value="PA14"/>
    <property type="match status" value="1"/>
</dbReference>
<dbReference type="EMBL" id="FOHK01000017">
    <property type="protein sequence ID" value="SET86314.1"/>
    <property type="molecule type" value="Genomic_DNA"/>
</dbReference>
<dbReference type="InterPro" id="IPR051154">
    <property type="entry name" value="Prespore-cell_inducing_factor"/>
</dbReference>
<evidence type="ECO:0000259" key="2">
    <source>
        <dbReference type="PROSITE" id="PS51820"/>
    </source>
</evidence>
<protein>
    <submittedName>
        <fullName evidence="3">Fibro-slime domain-containing protein/PEP-CTERM protein-sorting domain-containing protein</fullName>
    </submittedName>
</protein>
<dbReference type="Pfam" id="PF07589">
    <property type="entry name" value="PEP-CTERM"/>
    <property type="match status" value="1"/>
</dbReference>
<dbReference type="Proteomes" id="UP000199308">
    <property type="component" value="Unassembled WGS sequence"/>
</dbReference>
<keyword evidence="1" id="KW-0732">Signal</keyword>
<feature type="domain" description="PA14" evidence="2">
    <location>
        <begin position="97"/>
        <end position="261"/>
    </location>
</feature>
<proteinExistence type="predicted"/>
<feature type="chain" id="PRO_5011709581" evidence="1">
    <location>
        <begin position="24"/>
        <end position="281"/>
    </location>
</feature>
<sequence>MKNNILKILITLIVVSISLPTNAEEIEIPITYRDFRMTHPDFNSNGVSGVVTGLVEDMLVEVAPGVWMPNYAPDSVQGQIETQDVTSWFYGDCNADTPEATCIGEYDSFITANRVDDIISIDTGNTFFPLSDPDLVPESQWDPANGRNYNYFFTAQMHFDDLLYDPDLIPDEFFTFSGDDDVWVYINGKLAIDLGGIHAKASQTIKLSELAAIDGNPFQLEAGEVFSFDFFFAERHHVESNFAIQTSFARAGSFRPVPEPSTLLIFAMGLLALVGKRRLFK</sequence>
<feature type="signal peptide" evidence="1">
    <location>
        <begin position="1"/>
        <end position="23"/>
    </location>
</feature>
<name>A0A1I0HQK8_THASX</name>
<evidence type="ECO:0000313" key="3">
    <source>
        <dbReference type="EMBL" id="SET86314.1"/>
    </source>
</evidence>
<organism evidence="3 4">
    <name type="scientific">Thalassotalea agarivorans</name>
    <name type="common">Thalassomonas agarivorans</name>
    <dbReference type="NCBI Taxonomy" id="349064"/>
    <lineage>
        <taxon>Bacteria</taxon>
        <taxon>Pseudomonadati</taxon>
        <taxon>Pseudomonadota</taxon>
        <taxon>Gammaproteobacteria</taxon>
        <taxon>Alteromonadales</taxon>
        <taxon>Colwelliaceae</taxon>
        <taxon>Thalassotalea</taxon>
    </lineage>
</organism>
<dbReference type="STRING" id="349064.SAMN05660429_02905"/>
<reference evidence="3 4" key="1">
    <citation type="submission" date="2016-10" db="EMBL/GenBank/DDBJ databases">
        <authorList>
            <person name="de Groot N.N."/>
        </authorList>
    </citation>
    <scope>NUCLEOTIDE SEQUENCE [LARGE SCALE GENOMIC DNA]</scope>
    <source>
        <strain evidence="3 4">DSM 19706</strain>
    </source>
</reference>
<dbReference type="InterPro" id="IPR011874">
    <property type="entry name" value="Fibro_Slime"/>
</dbReference>
<dbReference type="AlphaFoldDB" id="A0A1I0HQK8"/>